<evidence type="ECO:0000313" key="2">
    <source>
        <dbReference type="EMBL" id="GEU49219.1"/>
    </source>
</evidence>
<protein>
    <submittedName>
        <fullName evidence="2">Uncharacterized protein</fullName>
    </submittedName>
</protein>
<dbReference type="EMBL" id="BKCJ010002534">
    <property type="protein sequence ID" value="GEU49219.1"/>
    <property type="molecule type" value="Genomic_DNA"/>
</dbReference>
<sequence length="205" mass="21416">MQKGFLSSGGGRGNHKKKDGSQAGISSSAVQIDVTNAHTISIGGSKVNASFINPTCGGTEVTDTTYNMNNSNAINSTSSTTLPNANMSGLADTGVTGFTLMLNTNATRDVVTIPGQSGIHSVISTRPIPYISVVSVSPSKNGSSTKNGGDQVGNEHVNKFPSSYATKLSLTSSTMAYLRKLEVKEPTDSDYDVWLPLTSVHKVNN</sequence>
<feature type="region of interest" description="Disordered" evidence="1">
    <location>
        <begin position="139"/>
        <end position="158"/>
    </location>
</feature>
<evidence type="ECO:0000256" key="1">
    <source>
        <dbReference type="SAM" id="MobiDB-lite"/>
    </source>
</evidence>
<gene>
    <name evidence="2" type="ORF">Tci_021197</name>
</gene>
<proteinExistence type="predicted"/>
<accession>A0A6L2KJZ2</accession>
<reference evidence="2" key="1">
    <citation type="journal article" date="2019" name="Sci. Rep.">
        <title>Draft genome of Tanacetum cinerariifolium, the natural source of mosquito coil.</title>
        <authorList>
            <person name="Yamashiro T."/>
            <person name="Shiraishi A."/>
            <person name="Satake H."/>
            <person name="Nakayama K."/>
        </authorList>
    </citation>
    <scope>NUCLEOTIDE SEQUENCE</scope>
</reference>
<comment type="caution">
    <text evidence="2">The sequence shown here is derived from an EMBL/GenBank/DDBJ whole genome shotgun (WGS) entry which is preliminary data.</text>
</comment>
<name>A0A6L2KJZ2_TANCI</name>
<feature type="region of interest" description="Disordered" evidence="1">
    <location>
        <begin position="1"/>
        <end position="25"/>
    </location>
</feature>
<organism evidence="2">
    <name type="scientific">Tanacetum cinerariifolium</name>
    <name type="common">Dalmatian daisy</name>
    <name type="synonym">Chrysanthemum cinerariifolium</name>
    <dbReference type="NCBI Taxonomy" id="118510"/>
    <lineage>
        <taxon>Eukaryota</taxon>
        <taxon>Viridiplantae</taxon>
        <taxon>Streptophyta</taxon>
        <taxon>Embryophyta</taxon>
        <taxon>Tracheophyta</taxon>
        <taxon>Spermatophyta</taxon>
        <taxon>Magnoliopsida</taxon>
        <taxon>eudicotyledons</taxon>
        <taxon>Gunneridae</taxon>
        <taxon>Pentapetalae</taxon>
        <taxon>asterids</taxon>
        <taxon>campanulids</taxon>
        <taxon>Asterales</taxon>
        <taxon>Asteraceae</taxon>
        <taxon>Asteroideae</taxon>
        <taxon>Anthemideae</taxon>
        <taxon>Anthemidinae</taxon>
        <taxon>Tanacetum</taxon>
    </lineage>
</organism>
<dbReference type="AlphaFoldDB" id="A0A6L2KJZ2"/>